<reference evidence="1 2" key="2">
    <citation type="submission" date="2019-08" db="EMBL/GenBank/DDBJ databases">
        <title>Tsukamurella conjunctivitidis sp. nov., Tsukamurella assacharolytica sp. nov. and Tsukamurella sputae sp. nov. isolated from patients with conjunctivitis, bacteraemia (lymphoma) and respiratory infection (sputum) in Hong Kong.</title>
        <authorList>
            <person name="Fok K.M.N."/>
            <person name="Fong J.Y.H."/>
        </authorList>
    </citation>
    <scope>NUCLEOTIDE SEQUENCE [LARGE SCALE GENOMIC DNA]</scope>
    <source>
        <strain evidence="1 2">HKU70</strain>
    </source>
</reference>
<protein>
    <submittedName>
        <fullName evidence="1">Uncharacterized protein</fullName>
    </submittedName>
</protein>
<dbReference type="RefSeq" id="WP_146434442.1">
    <property type="nucleotide sequence ID" value="NZ_VIGV01000003.1"/>
</dbReference>
<dbReference type="Proteomes" id="UP000319792">
    <property type="component" value="Unassembled WGS sequence"/>
</dbReference>
<gene>
    <name evidence="1" type="ORF">FK268_12590</name>
</gene>
<organism evidence="1 2">
    <name type="scientific">Tsukamurella sputi</name>
    <dbReference type="NCBI Taxonomy" id="2591848"/>
    <lineage>
        <taxon>Bacteria</taxon>
        <taxon>Bacillati</taxon>
        <taxon>Actinomycetota</taxon>
        <taxon>Actinomycetes</taxon>
        <taxon>Mycobacteriales</taxon>
        <taxon>Tsukamurellaceae</taxon>
        <taxon>Tsukamurella</taxon>
    </lineage>
</organism>
<proteinExistence type="predicted"/>
<reference evidence="1 2" key="1">
    <citation type="submission" date="2019-06" db="EMBL/GenBank/DDBJ databases">
        <authorList>
            <person name="Teng J.L.L."/>
            <person name="Lee H.H."/>
            <person name="Lau S.K.P."/>
            <person name="Woo P.C.Y."/>
        </authorList>
    </citation>
    <scope>NUCLEOTIDE SEQUENCE [LARGE SCALE GENOMIC DNA]</scope>
    <source>
        <strain evidence="1 2">HKU70</strain>
    </source>
</reference>
<evidence type="ECO:0000313" key="1">
    <source>
        <dbReference type="EMBL" id="TWS24420.1"/>
    </source>
</evidence>
<name>A0A5C5RP20_9ACTN</name>
<keyword evidence="2" id="KW-1185">Reference proteome</keyword>
<comment type="caution">
    <text evidence="1">The sequence shown here is derived from an EMBL/GenBank/DDBJ whole genome shotgun (WGS) entry which is preliminary data.</text>
</comment>
<sequence>MTGPGGIAITSEAVLSVAQGLLDEVMVALSTTVGGAPELGYLHPGDMVPDYLYVADCESASVRVTSIAPDRGSSPQLVSGWTVVCEVKVTRCYGKAADPALNPEPELLTELTRLQQEDADAVRRALCALPARPLWQAGPWVPRGAQGGVFSGLTTVTFTGVDASCCQ</sequence>
<accession>A0A5C5RP20</accession>
<dbReference type="AlphaFoldDB" id="A0A5C5RP20"/>
<dbReference type="EMBL" id="VIGV01000003">
    <property type="protein sequence ID" value="TWS24420.1"/>
    <property type="molecule type" value="Genomic_DNA"/>
</dbReference>
<evidence type="ECO:0000313" key="2">
    <source>
        <dbReference type="Proteomes" id="UP000319792"/>
    </source>
</evidence>